<reference evidence="5" key="1">
    <citation type="submission" date="2021-01" db="EMBL/GenBank/DDBJ databases">
        <title>KCTC 19127 draft genome.</title>
        <authorList>
            <person name="An D."/>
        </authorList>
    </citation>
    <scope>NUCLEOTIDE SEQUENCE</scope>
    <source>
        <strain evidence="5">KCTC 19127</strain>
    </source>
</reference>
<accession>A0A938YGP9</accession>
<dbReference type="Proteomes" id="UP000663801">
    <property type="component" value="Unassembled WGS sequence"/>
</dbReference>
<protein>
    <submittedName>
        <fullName evidence="5">GntR family transcriptional regulator</fullName>
    </submittedName>
</protein>
<keyword evidence="2" id="KW-0238">DNA-binding</keyword>
<dbReference type="PRINTS" id="PR00035">
    <property type="entry name" value="HTHGNTR"/>
</dbReference>
<dbReference type="PROSITE" id="PS50949">
    <property type="entry name" value="HTH_GNTR"/>
    <property type="match status" value="1"/>
</dbReference>
<gene>
    <name evidence="5" type="ORF">JL107_13010</name>
</gene>
<dbReference type="RefSeq" id="WP_205257480.1">
    <property type="nucleotide sequence ID" value="NZ_BAAAPV010000003.1"/>
</dbReference>
<dbReference type="CDD" id="cd07377">
    <property type="entry name" value="WHTH_GntR"/>
    <property type="match status" value="1"/>
</dbReference>
<dbReference type="InterPro" id="IPR008920">
    <property type="entry name" value="TF_FadR/GntR_C"/>
</dbReference>
<evidence type="ECO:0000256" key="1">
    <source>
        <dbReference type="ARBA" id="ARBA00023015"/>
    </source>
</evidence>
<keyword evidence="1" id="KW-0805">Transcription regulation</keyword>
<evidence type="ECO:0000256" key="2">
    <source>
        <dbReference type="ARBA" id="ARBA00023125"/>
    </source>
</evidence>
<dbReference type="Pfam" id="PF00392">
    <property type="entry name" value="GntR"/>
    <property type="match status" value="1"/>
</dbReference>
<dbReference type="GO" id="GO:0003677">
    <property type="term" value="F:DNA binding"/>
    <property type="evidence" value="ECO:0007669"/>
    <property type="project" value="UniProtKB-KW"/>
</dbReference>
<evidence type="ECO:0000313" key="6">
    <source>
        <dbReference type="Proteomes" id="UP000663801"/>
    </source>
</evidence>
<dbReference type="SMART" id="SM00895">
    <property type="entry name" value="FCD"/>
    <property type="match status" value="1"/>
</dbReference>
<dbReference type="PANTHER" id="PTHR43537:SF5">
    <property type="entry name" value="UXU OPERON TRANSCRIPTIONAL REGULATOR"/>
    <property type="match status" value="1"/>
</dbReference>
<dbReference type="Pfam" id="PF07729">
    <property type="entry name" value="FCD"/>
    <property type="match status" value="1"/>
</dbReference>
<feature type="domain" description="HTH gntR-type" evidence="4">
    <location>
        <begin position="6"/>
        <end position="73"/>
    </location>
</feature>
<dbReference type="SUPFAM" id="SSF46785">
    <property type="entry name" value="Winged helix' DNA-binding domain"/>
    <property type="match status" value="1"/>
</dbReference>
<name>A0A938YGP9_9ACTN</name>
<comment type="caution">
    <text evidence="5">The sequence shown here is derived from an EMBL/GenBank/DDBJ whole genome shotgun (WGS) entry which is preliminary data.</text>
</comment>
<sequence length="227" mass="25118">MQESRSSRQSTVVDGIRRRIISGEMSSGTALSEVSLAQDFGVSRTPVREALKQLQAEGLVEVRPRVGTFVSTPTRTEIIELFQVKEVLEGAAARFLAARGEVAELDALRHNVARSDLALERDDVETYTELVAEFHDLIVLGAGNAKLRAHHTTLMNQLAYPRLISTSLSTPGRFAESENEHRRLLEVIESRDGASAERLMRNHVRASQEALVESMFADHDERPGSDA</sequence>
<dbReference type="Gene3D" id="1.20.120.530">
    <property type="entry name" value="GntR ligand-binding domain-like"/>
    <property type="match status" value="1"/>
</dbReference>
<dbReference type="GO" id="GO:0003700">
    <property type="term" value="F:DNA-binding transcription factor activity"/>
    <property type="evidence" value="ECO:0007669"/>
    <property type="project" value="InterPro"/>
</dbReference>
<keyword evidence="3" id="KW-0804">Transcription</keyword>
<dbReference type="InterPro" id="IPR036390">
    <property type="entry name" value="WH_DNA-bd_sf"/>
</dbReference>
<organism evidence="5 6">
    <name type="scientific">Nakamurella flavida</name>
    <dbReference type="NCBI Taxonomy" id="363630"/>
    <lineage>
        <taxon>Bacteria</taxon>
        <taxon>Bacillati</taxon>
        <taxon>Actinomycetota</taxon>
        <taxon>Actinomycetes</taxon>
        <taxon>Nakamurellales</taxon>
        <taxon>Nakamurellaceae</taxon>
        <taxon>Nakamurella</taxon>
    </lineage>
</organism>
<proteinExistence type="predicted"/>
<dbReference type="InterPro" id="IPR000524">
    <property type="entry name" value="Tscrpt_reg_HTH_GntR"/>
</dbReference>
<dbReference type="PANTHER" id="PTHR43537">
    <property type="entry name" value="TRANSCRIPTIONAL REGULATOR, GNTR FAMILY"/>
    <property type="match status" value="1"/>
</dbReference>
<dbReference type="SUPFAM" id="SSF48008">
    <property type="entry name" value="GntR ligand-binding domain-like"/>
    <property type="match status" value="1"/>
</dbReference>
<evidence type="ECO:0000256" key="3">
    <source>
        <dbReference type="ARBA" id="ARBA00023163"/>
    </source>
</evidence>
<dbReference type="SMART" id="SM00345">
    <property type="entry name" value="HTH_GNTR"/>
    <property type="match status" value="1"/>
</dbReference>
<keyword evidence="6" id="KW-1185">Reference proteome</keyword>
<dbReference type="InterPro" id="IPR011711">
    <property type="entry name" value="GntR_C"/>
</dbReference>
<dbReference type="AlphaFoldDB" id="A0A938YGP9"/>
<evidence type="ECO:0000259" key="4">
    <source>
        <dbReference type="PROSITE" id="PS50949"/>
    </source>
</evidence>
<dbReference type="InterPro" id="IPR036388">
    <property type="entry name" value="WH-like_DNA-bd_sf"/>
</dbReference>
<dbReference type="EMBL" id="JAERWL010000010">
    <property type="protein sequence ID" value="MBM9477366.1"/>
    <property type="molecule type" value="Genomic_DNA"/>
</dbReference>
<evidence type="ECO:0000313" key="5">
    <source>
        <dbReference type="EMBL" id="MBM9477366.1"/>
    </source>
</evidence>
<dbReference type="Gene3D" id="1.10.10.10">
    <property type="entry name" value="Winged helix-like DNA-binding domain superfamily/Winged helix DNA-binding domain"/>
    <property type="match status" value="1"/>
</dbReference>